<accession>A0AAV0X5F3</accession>
<reference evidence="3 4" key="1">
    <citation type="submission" date="2023-01" db="EMBL/GenBank/DDBJ databases">
        <authorList>
            <person name="Whitehead M."/>
        </authorList>
    </citation>
    <scope>NUCLEOTIDE SEQUENCE [LARGE SCALE GENOMIC DNA]</scope>
</reference>
<name>A0AAV0X5F3_9HEMI</name>
<organism evidence="3 4">
    <name type="scientific">Macrosiphum euphorbiae</name>
    <name type="common">potato aphid</name>
    <dbReference type="NCBI Taxonomy" id="13131"/>
    <lineage>
        <taxon>Eukaryota</taxon>
        <taxon>Metazoa</taxon>
        <taxon>Ecdysozoa</taxon>
        <taxon>Arthropoda</taxon>
        <taxon>Hexapoda</taxon>
        <taxon>Insecta</taxon>
        <taxon>Pterygota</taxon>
        <taxon>Neoptera</taxon>
        <taxon>Paraneoptera</taxon>
        <taxon>Hemiptera</taxon>
        <taxon>Sternorrhyncha</taxon>
        <taxon>Aphidomorpha</taxon>
        <taxon>Aphidoidea</taxon>
        <taxon>Aphididae</taxon>
        <taxon>Macrosiphini</taxon>
        <taxon>Macrosiphum</taxon>
    </lineage>
</organism>
<evidence type="ECO:0000313" key="3">
    <source>
        <dbReference type="EMBL" id="CAI6363443.1"/>
    </source>
</evidence>
<feature type="domain" description="SSD" evidence="2">
    <location>
        <begin position="1"/>
        <end position="71"/>
    </location>
</feature>
<protein>
    <recommendedName>
        <fullName evidence="2">SSD domain-containing protein</fullName>
    </recommendedName>
</protein>
<keyword evidence="4" id="KW-1185">Reference proteome</keyword>
<evidence type="ECO:0000313" key="4">
    <source>
        <dbReference type="Proteomes" id="UP001160148"/>
    </source>
</evidence>
<proteinExistence type="predicted"/>
<dbReference type="PROSITE" id="PS50156">
    <property type="entry name" value="SSD"/>
    <property type="match status" value="1"/>
</dbReference>
<dbReference type="Proteomes" id="UP001160148">
    <property type="component" value="Unassembled WGS sequence"/>
</dbReference>
<gene>
    <name evidence="3" type="ORF">MEUPH1_LOCUS18388</name>
</gene>
<keyword evidence="1" id="KW-0732">Signal</keyword>
<dbReference type="EMBL" id="CARXXK010000003">
    <property type="protein sequence ID" value="CAI6363443.1"/>
    <property type="molecule type" value="Genomic_DNA"/>
</dbReference>
<dbReference type="AlphaFoldDB" id="A0AAV0X5F3"/>
<comment type="caution">
    <text evidence="3">The sequence shown here is derived from an EMBL/GenBank/DDBJ whole genome shotgun (WGS) entry which is preliminary data.</text>
</comment>
<evidence type="ECO:0000259" key="2">
    <source>
        <dbReference type="PROSITE" id="PS50156"/>
    </source>
</evidence>
<feature type="chain" id="PRO_5043673353" description="SSD domain-containing protein" evidence="1">
    <location>
        <begin position="16"/>
        <end position="119"/>
    </location>
</feature>
<evidence type="ECO:0000256" key="1">
    <source>
        <dbReference type="SAM" id="SignalP"/>
    </source>
</evidence>
<feature type="signal peptide" evidence="1">
    <location>
        <begin position="1"/>
        <end position="15"/>
    </location>
</feature>
<sequence>MFLFLLVLIVNSKKASLLAQFALSGCSQTEVINNTSKSMSLLGPSFSLDSIVCSLVLSVEMLSGVQHLEVYVYMHVIHCELCGNHDFYPASLFLVLDLLRRGDENGMPFWDERSQITAS</sequence>
<dbReference type="InterPro" id="IPR000731">
    <property type="entry name" value="SSD"/>
</dbReference>